<dbReference type="AlphaFoldDB" id="A0A5D2NT35"/>
<evidence type="ECO:0000259" key="3">
    <source>
        <dbReference type="PROSITE" id="PS50222"/>
    </source>
</evidence>
<feature type="domain" description="EF-hand" evidence="3">
    <location>
        <begin position="16"/>
        <end position="51"/>
    </location>
</feature>
<keyword evidence="5" id="KW-1185">Reference proteome</keyword>
<name>A0A5D2NT35_GOSTO</name>
<dbReference type="InterPro" id="IPR011992">
    <property type="entry name" value="EF-hand-dom_pair"/>
</dbReference>
<evidence type="ECO:0000313" key="5">
    <source>
        <dbReference type="Proteomes" id="UP000322667"/>
    </source>
</evidence>
<dbReference type="Proteomes" id="UP000322667">
    <property type="component" value="Chromosome A10"/>
</dbReference>
<sequence>MCPSERSLSRPAKTKSSSTEFRSAFEVLDVDRDGKISREDLRIFYSGFCSGNSGFDDDEMIGTMISLADSNSDGFVEYEEFERVLGLSRNKESGFGVMEDVFKVMDKDGDGRLSHEDLKSYMKWAGFSASDEDIKAMIRLGGGDENGVSFDGLLKILALDFATLILLPNIMYQA</sequence>
<dbReference type="EMBL" id="CM017619">
    <property type="protein sequence ID" value="TYI07142.1"/>
    <property type="molecule type" value="Genomic_DNA"/>
</dbReference>
<reference evidence="4 5" key="1">
    <citation type="submission" date="2019-07" db="EMBL/GenBank/DDBJ databases">
        <title>WGS assembly of Gossypium tomentosum.</title>
        <authorList>
            <person name="Chen Z.J."/>
            <person name="Sreedasyam A."/>
            <person name="Ando A."/>
            <person name="Song Q."/>
            <person name="De L."/>
            <person name="Hulse-Kemp A."/>
            <person name="Ding M."/>
            <person name="Ye W."/>
            <person name="Kirkbride R."/>
            <person name="Jenkins J."/>
            <person name="Plott C."/>
            <person name="Lovell J."/>
            <person name="Lin Y.-M."/>
            <person name="Vaughn R."/>
            <person name="Liu B."/>
            <person name="Li W."/>
            <person name="Simpson S."/>
            <person name="Scheffler B."/>
            <person name="Saski C."/>
            <person name="Grover C."/>
            <person name="Hu G."/>
            <person name="Conover J."/>
            <person name="Carlson J."/>
            <person name="Shu S."/>
            <person name="Boston L."/>
            <person name="Williams M."/>
            <person name="Peterson D."/>
            <person name="Mcgee K."/>
            <person name="Jones D."/>
            <person name="Wendel J."/>
            <person name="Stelly D."/>
            <person name="Grimwood J."/>
            <person name="Schmutz J."/>
        </authorList>
    </citation>
    <scope>NUCLEOTIDE SEQUENCE [LARGE SCALE GENOMIC DNA]</scope>
    <source>
        <strain evidence="4">7179.01</strain>
    </source>
</reference>
<protein>
    <recommendedName>
        <fullName evidence="3">EF-hand domain-containing protein</fullName>
    </recommendedName>
</protein>
<dbReference type="GO" id="GO:0005509">
    <property type="term" value="F:calcium ion binding"/>
    <property type="evidence" value="ECO:0007669"/>
    <property type="project" value="InterPro"/>
</dbReference>
<dbReference type="Pfam" id="PF13499">
    <property type="entry name" value="EF-hand_7"/>
    <property type="match status" value="2"/>
</dbReference>
<dbReference type="GO" id="GO:0043226">
    <property type="term" value="C:organelle"/>
    <property type="evidence" value="ECO:0007669"/>
    <property type="project" value="UniProtKB-ARBA"/>
</dbReference>
<organism evidence="4 5">
    <name type="scientific">Gossypium tomentosum</name>
    <name type="common">Hawaiian cotton</name>
    <name type="synonym">Gossypium sandvicense</name>
    <dbReference type="NCBI Taxonomy" id="34277"/>
    <lineage>
        <taxon>Eukaryota</taxon>
        <taxon>Viridiplantae</taxon>
        <taxon>Streptophyta</taxon>
        <taxon>Embryophyta</taxon>
        <taxon>Tracheophyta</taxon>
        <taxon>Spermatophyta</taxon>
        <taxon>Magnoliopsida</taxon>
        <taxon>eudicotyledons</taxon>
        <taxon>Gunneridae</taxon>
        <taxon>Pentapetalae</taxon>
        <taxon>rosids</taxon>
        <taxon>malvids</taxon>
        <taxon>Malvales</taxon>
        <taxon>Malvaceae</taxon>
        <taxon>Malvoideae</taxon>
        <taxon>Gossypium</taxon>
    </lineage>
</organism>
<dbReference type="SMART" id="SM00054">
    <property type="entry name" value="EFh"/>
    <property type="match status" value="3"/>
</dbReference>
<dbReference type="InterPro" id="IPR018247">
    <property type="entry name" value="EF_Hand_1_Ca_BS"/>
</dbReference>
<dbReference type="CDD" id="cd00051">
    <property type="entry name" value="EFh"/>
    <property type="match status" value="2"/>
</dbReference>
<evidence type="ECO:0000313" key="4">
    <source>
        <dbReference type="EMBL" id="TYI07142.1"/>
    </source>
</evidence>
<keyword evidence="2" id="KW-0106">Calcium</keyword>
<feature type="domain" description="EF-hand" evidence="3">
    <location>
        <begin position="56"/>
        <end position="91"/>
    </location>
</feature>
<keyword evidence="1" id="KW-0677">Repeat</keyword>
<dbReference type="PROSITE" id="PS50222">
    <property type="entry name" value="EF_HAND_2"/>
    <property type="match status" value="3"/>
</dbReference>
<dbReference type="PANTHER" id="PTHR23050">
    <property type="entry name" value="CALCIUM BINDING PROTEIN"/>
    <property type="match status" value="1"/>
</dbReference>
<evidence type="ECO:0000256" key="1">
    <source>
        <dbReference type="ARBA" id="ARBA00022737"/>
    </source>
</evidence>
<dbReference type="InterPro" id="IPR050145">
    <property type="entry name" value="Centrin_CML-like"/>
</dbReference>
<dbReference type="PROSITE" id="PS00018">
    <property type="entry name" value="EF_HAND_1"/>
    <property type="match status" value="3"/>
</dbReference>
<dbReference type="FunFam" id="1.10.238.10:FF:000178">
    <property type="entry name" value="Calmodulin-2 A"/>
    <property type="match status" value="1"/>
</dbReference>
<evidence type="ECO:0000256" key="2">
    <source>
        <dbReference type="ARBA" id="ARBA00022837"/>
    </source>
</evidence>
<accession>A0A5D2NT35</accession>
<dbReference type="SUPFAM" id="SSF47473">
    <property type="entry name" value="EF-hand"/>
    <property type="match status" value="1"/>
</dbReference>
<dbReference type="Gene3D" id="1.10.238.10">
    <property type="entry name" value="EF-hand"/>
    <property type="match status" value="2"/>
</dbReference>
<feature type="domain" description="EF-hand" evidence="3">
    <location>
        <begin position="93"/>
        <end position="128"/>
    </location>
</feature>
<gene>
    <name evidence="4" type="ORF">ES332_A10G206500v1</name>
</gene>
<dbReference type="InterPro" id="IPR002048">
    <property type="entry name" value="EF_hand_dom"/>
</dbReference>
<proteinExistence type="predicted"/>